<dbReference type="Proteomes" id="UP000008672">
    <property type="component" value="Unassembled WGS sequence"/>
</dbReference>
<evidence type="ECO:0000313" key="2">
    <source>
        <dbReference type="Proteomes" id="UP000008672"/>
    </source>
</evidence>
<dbReference type="EMBL" id="AFYH01103324">
    <property type="status" value="NOT_ANNOTATED_CDS"/>
    <property type="molecule type" value="Genomic_DNA"/>
</dbReference>
<dbReference type="InParanoid" id="H3AXJ8"/>
<dbReference type="AlphaFoldDB" id="H3AXJ8"/>
<evidence type="ECO:0000313" key="1">
    <source>
        <dbReference type="Ensembl" id="ENSLACP00000014369.1"/>
    </source>
</evidence>
<protein>
    <recommendedName>
        <fullName evidence="3">L1 transposable element RRM domain-containing protein</fullName>
    </recommendedName>
</protein>
<dbReference type="PANTHER" id="PTHR11505">
    <property type="entry name" value="L1 TRANSPOSABLE ELEMENT-RELATED"/>
    <property type="match status" value="1"/>
</dbReference>
<dbReference type="InterPro" id="IPR004244">
    <property type="entry name" value="Transposase_22"/>
</dbReference>
<dbReference type="STRING" id="7897.ENSLACP00000014369"/>
<dbReference type="InterPro" id="IPR042566">
    <property type="entry name" value="L1_C"/>
</dbReference>
<organism evidence="1 2">
    <name type="scientific">Latimeria chalumnae</name>
    <name type="common">Coelacanth</name>
    <dbReference type="NCBI Taxonomy" id="7897"/>
    <lineage>
        <taxon>Eukaryota</taxon>
        <taxon>Metazoa</taxon>
        <taxon>Chordata</taxon>
        <taxon>Craniata</taxon>
        <taxon>Vertebrata</taxon>
        <taxon>Euteleostomi</taxon>
        <taxon>Coelacanthiformes</taxon>
        <taxon>Coelacanthidae</taxon>
        <taxon>Latimeria</taxon>
    </lineage>
</organism>
<reference evidence="1" key="3">
    <citation type="submission" date="2025-09" db="UniProtKB">
        <authorList>
            <consortium name="Ensembl"/>
        </authorList>
    </citation>
    <scope>IDENTIFICATION</scope>
</reference>
<evidence type="ECO:0008006" key="3">
    <source>
        <dbReference type="Google" id="ProtNLM"/>
    </source>
</evidence>
<dbReference type="Gene3D" id="3.30.250.20">
    <property type="entry name" value="L1 transposable element, C-terminal domain"/>
    <property type="match status" value="1"/>
</dbReference>
<dbReference type="Ensembl" id="ENSLACT00000014469.1">
    <property type="protein sequence ID" value="ENSLACP00000014369.1"/>
    <property type="gene ID" value="ENSLACG00000012646.1"/>
</dbReference>
<proteinExistence type="predicted"/>
<name>H3AXJ8_LATCH</name>
<keyword evidence="2" id="KW-1185">Reference proteome</keyword>
<sequence>MEDNWGKIQEHSLTGEREQMNGSLHSNYIAEIRGGLDSLNTRVGVVETKLGQLDGVKEDHEARILILEENLAHQTCLTGEMWDKIQDLENRSRRNNIRVLGILEGIEGNGVSGPALLLTVLRDCLPLESADAIEVERTLGPRPPPDQRPRPIIAHDRERILRLAREAGELCWRGRRVMIFPDMSRELAAQRKLFTPARHRCMALGLHYALQYPATLQVTIEGKQRRFDDPEAAIQELNRLPDPRREEEGPQ</sequence>
<dbReference type="GeneTree" id="ENSGT01150000287470"/>
<reference evidence="1" key="2">
    <citation type="submission" date="2025-08" db="UniProtKB">
        <authorList>
            <consortium name="Ensembl"/>
        </authorList>
    </citation>
    <scope>IDENTIFICATION</scope>
</reference>
<reference evidence="2" key="1">
    <citation type="submission" date="2011-08" db="EMBL/GenBank/DDBJ databases">
        <title>The draft genome of Latimeria chalumnae.</title>
        <authorList>
            <person name="Di Palma F."/>
            <person name="Alfoldi J."/>
            <person name="Johnson J."/>
            <person name="Berlin A."/>
            <person name="Gnerre S."/>
            <person name="Jaffe D."/>
            <person name="MacCallum I."/>
            <person name="Young S."/>
            <person name="Walker B.J."/>
            <person name="Lander E."/>
            <person name="Lindblad-Toh K."/>
        </authorList>
    </citation>
    <scope>NUCLEOTIDE SEQUENCE [LARGE SCALE GENOMIC DNA]</scope>
    <source>
        <strain evidence="2">Wild caught</strain>
    </source>
</reference>
<dbReference type="HOGENOM" id="CLU_062834_2_1_1"/>
<accession>H3AXJ8</accession>